<dbReference type="RefSeq" id="WP_342679707.1">
    <property type="nucleotide sequence ID" value="NZ_JBCGCU010000016.1"/>
</dbReference>
<comment type="caution">
    <text evidence="2">The sequence shown here is derived from an EMBL/GenBank/DDBJ whole genome shotgun (WGS) entry which is preliminary data.</text>
</comment>
<dbReference type="PANTHER" id="PTHR43792">
    <property type="entry name" value="GNAT FAMILY, PUTATIVE (AFU_ORTHOLOGUE AFUA_3G00765)-RELATED-RELATED"/>
    <property type="match status" value="1"/>
</dbReference>
<name>A0ABU9MYK6_9GAMM</name>
<organism evidence="2 3">
    <name type="scientific">Pseudoalteromonas qingdaonensis</name>
    <dbReference type="NCBI Taxonomy" id="3131913"/>
    <lineage>
        <taxon>Bacteria</taxon>
        <taxon>Pseudomonadati</taxon>
        <taxon>Pseudomonadota</taxon>
        <taxon>Gammaproteobacteria</taxon>
        <taxon>Alteromonadales</taxon>
        <taxon>Pseudoalteromonadaceae</taxon>
        <taxon>Pseudoalteromonas</taxon>
    </lineage>
</organism>
<dbReference type="InterPro" id="IPR000182">
    <property type="entry name" value="GNAT_dom"/>
</dbReference>
<evidence type="ECO:0000313" key="3">
    <source>
        <dbReference type="Proteomes" id="UP001447008"/>
    </source>
</evidence>
<protein>
    <submittedName>
        <fullName evidence="2">GNAT family N-acetyltransferase</fullName>
    </submittedName>
</protein>
<proteinExistence type="predicted"/>
<sequence>MQLDSFESSRLVHQPLRQEHWPLFLQLHQEPEVMRYVADLPQLVQIRERFDARLASEAKADSWRAWAILNENGKEIGVTGFLPQDEHSAELGFLLLPEYQGRGYGGESLQALIVHGQRHFAISQYKATVTAGNLASRALLLKCGFTQVASAYNGYCIGGVEVEDWLFKLSL</sequence>
<dbReference type="Pfam" id="PF13302">
    <property type="entry name" value="Acetyltransf_3"/>
    <property type="match status" value="1"/>
</dbReference>
<dbReference type="EMBL" id="JBCGCU010000016">
    <property type="protein sequence ID" value="MEM0516314.1"/>
    <property type="molecule type" value="Genomic_DNA"/>
</dbReference>
<feature type="domain" description="N-acetyltransferase" evidence="1">
    <location>
        <begin position="11"/>
        <end position="171"/>
    </location>
</feature>
<dbReference type="PANTHER" id="PTHR43792:SF1">
    <property type="entry name" value="N-ACETYLTRANSFERASE DOMAIN-CONTAINING PROTEIN"/>
    <property type="match status" value="1"/>
</dbReference>
<dbReference type="InterPro" id="IPR051531">
    <property type="entry name" value="N-acetyltransferase"/>
</dbReference>
<evidence type="ECO:0000259" key="1">
    <source>
        <dbReference type="PROSITE" id="PS51186"/>
    </source>
</evidence>
<dbReference type="Gene3D" id="3.40.630.30">
    <property type="match status" value="1"/>
</dbReference>
<dbReference type="CDD" id="cd04301">
    <property type="entry name" value="NAT_SF"/>
    <property type="match status" value="1"/>
</dbReference>
<gene>
    <name evidence="2" type="ORF">WCN91_12975</name>
</gene>
<dbReference type="PROSITE" id="PS51186">
    <property type="entry name" value="GNAT"/>
    <property type="match status" value="1"/>
</dbReference>
<dbReference type="Proteomes" id="UP001447008">
    <property type="component" value="Unassembled WGS sequence"/>
</dbReference>
<evidence type="ECO:0000313" key="2">
    <source>
        <dbReference type="EMBL" id="MEM0516314.1"/>
    </source>
</evidence>
<keyword evidence="3" id="KW-1185">Reference proteome</keyword>
<accession>A0ABU9MYK6</accession>
<dbReference type="InterPro" id="IPR016181">
    <property type="entry name" value="Acyl_CoA_acyltransferase"/>
</dbReference>
<dbReference type="SUPFAM" id="SSF55729">
    <property type="entry name" value="Acyl-CoA N-acyltransferases (Nat)"/>
    <property type="match status" value="1"/>
</dbReference>
<reference evidence="2 3" key="1">
    <citation type="submission" date="2024-03" db="EMBL/GenBank/DDBJ databases">
        <title>Pseudoalteromonas qingdaonensis sp. nov., isolated from the intestines of marine benthic organisms.</title>
        <authorList>
            <person name="Lin X."/>
            <person name="Fang S."/>
            <person name="Hu X."/>
        </authorList>
    </citation>
    <scope>NUCLEOTIDE SEQUENCE [LARGE SCALE GENOMIC DNA]</scope>
    <source>
        <strain evidence="2 3">YIC-827</strain>
    </source>
</reference>